<keyword evidence="1" id="KW-0472">Membrane</keyword>
<keyword evidence="3" id="KW-1185">Reference proteome</keyword>
<evidence type="ECO:0000313" key="2">
    <source>
        <dbReference type="EMBL" id="MDM8195991.1"/>
    </source>
</evidence>
<gene>
    <name evidence="2" type="ORF">QUV98_06655</name>
</gene>
<protein>
    <submittedName>
        <fullName evidence="2">DUF2238 domain-containing protein</fullName>
    </submittedName>
</protein>
<sequence>MKTKQTKLLYFVSGIYIVTLLFAFVLNIQKGNLKDIMMCFVACITPWLFPILMRLFHLKMTDELKIINVIFIYFASLVGSSLAGYTLPFYDKIVHFFSGILASIIAMILYCMIKKQRTIYNKQDYILFFIFMMTVNLSIAVIWEFYEYFMLVFFNNDCILHYTTGVHDAMTDMLCALGGGCVVLLEMIVHRNRQESPFFMRIVEKFYDCNMNDQS</sequence>
<feature type="transmembrane region" description="Helical" evidence="1">
    <location>
        <begin position="35"/>
        <end position="55"/>
    </location>
</feature>
<feature type="transmembrane region" description="Helical" evidence="1">
    <location>
        <begin position="93"/>
        <end position="113"/>
    </location>
</feature>
<organism evidence="2 3">
    <name type="scientific">Massilimicrobiota timonensis</name>
    <dbReference type="NCBI Taxonomy" id="1776392"/>
    <lineage>
        <taxon>Bacteria</taxon>
        <taxon>Bacillati</taxon>
        <taxon>Bacillota</taxon>
        <taxon>Erysipelotrichia</taxon>
        <taxon>Erysipelotrichales</taxon>
        <taxon>Erysipelotrichaceae</taxon>
        <taxon>Massilimicrobiota</taxon>
    </lineage>
</organism>
<proteinExistence type="predicted"/>
<comment type="caution">
    <text evidence="2">The sequence shown here is derived from an EMBL/GenBank/DDBJ whole genome shotgun (WGS) entry which is preliminary data.</text>
</comment>
<evidence type="ECO:0000256" key="1">
    <source>
        <dbReference type="SAM" id="Phobius"/>
    </source>
</evidence>
<dbReference type="EMBL" id="JAUDCK010000019">
    <property type="protein sequence ID" value="MDM8195991.1"/>
    <property type="molecule type" value="Genomic_DNA"/>
</dbReference>
<dbReference type="RefSeq" id="WP_289527716.1">
    <property type="nucleotide sequence ID" value="NZ_JAUDCK010000019.1"/>
</dbReference>
<feature type="transmembrane region" description="Helical" evidence="1">
    <location>
        <begin position="7"/>
        <end position="29"/>
    </location>
</feature>
<reference evidence="2 3" key="2">
    <citation type="submission" date="2023-06" db="EMBL/GenBank/DDBJ databases">
        <authorList>
            <person name="Zeman M."/>
            <person name="Kubasova T."/>
            <person name="Jahodarova E."/>
            <person name="Nykrynova M."/>
            <person name="Rychlik I."/>
        </authorList>
    </citation>
    <scope>NUCLEOTIDE SEQUENCE [LARGE SCALE GENOMIC DNA]</scope>
    <source>
        <strain evidence="2 3">ET341</strain>
    </source>
</reference>
<accession>A0ABT7UIL4</accession>
<dbReference type="Proteomes" id="UP001529275">
    <property type="component" value="Unassembled WGS sequence"/>
</dbReference>
<name>A0ABT7UIL4_9FIRM</name>
<evidence type="ECO:0000313" key="3">
    <source>
        <dbReference type="Proteomes" id="UP001529275"/>
    </source>
</evidence>
<feature type="transmembrane region" description="Helical" evidence="1">
    <location>
        <begin position="169"/>
        <end position="189"/>
    </location>
</feature>
<feature type="transmembrane region" description="Helical" evidence="1">
    <location>
        <begin position="125"/>
        <end position="146"/>
    </location>
</feature>
<feature type="transmembrane region" description="Helical" evidence="1">
    <location>
        <begin position="67"/>
        <end position="87"/>
    </location>
</feature>
<keyword evidence="1" id="KW-1133">Transmembrane helix</keyword>
<keyword evidence="1" id="KW-0812">Transmembrane</keyword>
<reference evidence="3" key="1">
    <citation type="submission" date="2023-06" db="EMBL/GenBank/DDBJ databases">
        <title>Identification and characterization of horizontal gene transfer across gut microbiota members of farm animals based on homology search.</title>
        <authorList>
            <person name="Zeman M."/>
            <person name="Kubasova T."/>
            <person name="Jahodarova E."/>
            <person name="Nykrynova M."/>
            <person name="Rychlik I."/>
        </authorList>
    </citation>
    <scope>NUCLEOTIDE SEQUENCE [LARGE SCALE GENOMIC DNA]</scope>
    <source>
        <strain evidence="3">ET341</strain>
    </source>
</reference>
<dbReference type="InterPro" id="IPR014509">
    <property type="entry name" value="YjdF-like"/>
</dbReference>
<dbReference type="Pfam" id="PF09997">
    <property type="entry name" value="DUF2238"/>
    <property type="match status" value="1"/>
</dbReference>